<feature type="transmembrane region" description="Helical" evidence="1">
    <location>
        <begin position="65"/>
        <end position="82"/>
    </location>
</feature>
<evidence type="ECO:0000256" key="1">
    <source>
        <dbReference type="SAM" id="Phobius"/>
    </source>
</evidence>
<feature type="transmembrane region" description="Helical" evidence="1">
    <location>
        <begin position="135"/>
        <end position="152"/>
    </location>
</feature>
<proteinExistence type="predicted"/>
<protein>
    <submittedName>
        <fullName evidence="2">Unannotated protein</fullName>
    </submittedName>
</protein>
<dbReference type="Pfam" id="PF22503">
    <property type="entry name" value="DUF6992"/>
    <property type="match status" value="1"/>
</dbReference>
<keyword evidence="1" id="KW-0472">Membrane</keyword>
<evidence type="ECO:0000313" key="2">
    <source>
        <dbReference type="EMBL" id="CAB4904151.1"/>
    </source>
</evidence>
<dbReference type="AlphaFoldDB" id="A0A6J7G7N0"/>
<feature type="transmembrane region" description="Helical" evidence="1">
    <location>
        <begin position="26"/>
        <end position="45"/>
    </location>
</feature>
<reference evidence="2" key="1">
    <citation type="submission" date="2020-05" db="EMBL/GenBank/DDBJ databases">
        <authorList>
            <person name="Chiriac C."/>
            <person name="Salcher M."/>
            <person name="Ghai R."/>
            <person name="Kavagutti S V."/>
        </authorList>
    </citation>
    <scope>NUCLEOTIDE SEQUENCE</scope>
</reference>
<keyword evidence="1" id="KW-1133">Transmembrane helix</keyword>
<name>A0A6J7G7N0_9ZZZZ</name>
<dbReference type="InterPro" id="IPR054261">
    <property type="entry name" value="DUF6992"/>
</dbReference>
<keyword evidence="1" id="KW-0812">Transmembrane</keyword>
<organism evidence="2">
    <name type="scientific">freshwater metagenome</name>
    <dbReference type="NCBI Taxonomy" id="449393"/>
    <lineage>
        <taxon>unclassified sequences</taxon>
        <taxon>metagenomes</taxon>
        <taxon>ecological metagenomes</taxon>
    </lineage>
</organism>
<accession>A0A6J7G7N0</accession>
<dbReference type="EMBL" id="CAFBMR010000006">
    <property type="protein sequence ID" value="CAB4904151.1"/>
    <property type="molecule type" value="Genomic_DNA"/>
</dbReference>
<feature type="transmembrane region" description="Helical" evidence="1">
    <location>
        <begin position="103"/>
        <end position="123"/>
    </location>
</feature>
<sequence length="168" mass="17938">MATLTYRVASTMETMSNHQLVRVEKTLTTALVAWSVASISLGMPLALIGRKMDSTSVSEFGRQNALWGAVDAAIAGVGLMTRRNRGVLSDDQAEREIRKLRNLLVINALADVGYIAGGIAIAARSRRGMSSLRMGAGDGAAIGIQGTFLLVLDVSQAMRLRKIPTKAH</sequence>
<gene>
    <name evidence="2" type="ORF">UFOPK3610_00306</name>
</gene>